<reference key="2">
    <citation type="submission" date="2011-10" db="EMBL/GenBank/DDBJ databases">
        <title>The genome and transcriptome sequence of Clonorchis sinensis provide insights into the carcinogenic liver fluke.</title>
        <authorList>
            <person name="Wang X."/>
            <person name="Huang Y."/>
            <person name="Chen W."/>
            <person name="Liu H."/>
            <person name="Guo L."/>
            <person name="Chen Y."/>
            <person name="Luo F."/>
            <person name="Zhou W."/>
            <person name="Sun J."/>
            <person name="Mao Q."/>
            <person name="Liang P."/>
            <person name="Zhou C."/>
            <person name="Tian Y."/>
            <person name="Men J."/>
            <person name="Lv X."/>
            <person name="Huang L."/>
            <person name="Zhou J."/>
            <person name="Hu Y."/>
            <person name="Li R."/>
            <person name="Zhang F."/>
            <person name="Lei H."/>
            <person name="Li X."/>
            <person name="Hu X."/>
            <person name="Liang C."/>
            <person name="Xu J."/>
            <person name="Wu Z."/>
            <person name="Yu X."/>
        </authorList>
    </citation>
    <scope>NUCLEOTIDE SEQUENCE</scope>
    <source>
        <strain>Henan</strain>
    </source>
</reference>
<sequence>MYREEHVVLKAGRLKNSLGSLPVFRSYFATISTYVCRMSVDRLPSADSLFTNGVQVVKYVKAEHEDVLRRTKVDSRIHGSTRSSTRITQQLGKHGSYVVPFPEIFAKKPTRFKSISYGIFDMIVLETCVSIAIARRATFDPCKFAANHAQASSNSNTVNWQPLHQMLLHRKQRTKNKLSSAAQFSGLRSERRNWSPFSVYSTSGGFPYNEAMFQTDSVCRFDVFLENLMHSDNPEVERFLVTFNKRLNPDFAQLVARIR</sequence>
<keyword evidence="2" id="KW-1185">Reference proteome</keyword>
<proteinExistence type="predicted"/>
<organism evidence="1 2">
    <name type="scientific">Clonorchis sinensis</name>
    <name type="common">Chinese liver fluke</name>
    <dbReference type="NCBI Taxonomy" id="79923"/>
    <lineage>
        <taxon>Eukaryota</taxon>
        <taxon>Metazoa</taxon>
        <taxon>Spiralia</taxon>
        <taxon>Lophotrochozoa</taxon>
        <taxon>Platyhelminthes</taxon>
        <taxon>Trematoda</taxon>
        <taxon>Digenea</taxon>
        <taxon>Opisthorchiida</taxon>
        <taxon>Opisthorchiata</taxon>
        <taxon>Opisthorchiidae</taxon>
        <taxon>Clonorchis</taxon>
    </lineage>
</organism>
<name>G7YR84_CLOSI</name>
<reference evidence="1" key="1">
    <citation type="journal article" date="2011" name="Genome Biol.">
        <title>The draft genome of the carcinogenic human liver fluke Clonorchis sinensis.</title>
        <authorList>
            <person name="Wang X."/>
            <person name="Chen W."/>
            <person name="Huang Y."/>
            <person name="Sun J."/>
            <person name="Men J."/>
            <person name="Liu H."/>
            <person name="Luo F."/>
            <person name="Guo L."/>
            <person name="Lv X."/>
            <person name="Deng C."/>
            <person name="Zhou C."/>
            <person name="Fan Y."/>
            <person name="Li X."/>
            <person name="Huang L."/>
            <person name="Hu Y."/>
            <person name="Liang C."/>
            <person name="Hu X."/>
            <person name="Xu J."/>
            <person name="Yu X."/>
        </authorList>
    </citation>
    <scope>NUCLEOTIDE SEQUENCE [LARGE SCALE GENOMIC DNA]</scope>
    <source>
        <strain evidence="1">Henan</strain>
    </source>
</reference>
<protein>
    <submittedName>
        <fullName evidence="1">Uncharacterized protein</fullName>
    </submittedName>
</protein>
<evidence type="ECO:0000313" key="1">
    <source>
        <dbReference type="EMBL" id="GAA55464.1"/>
    </source>
</evidence>
<accession>G7YR84</accession>
<dbReference type="EMBL" id="DF144020">
    <property type="protein sequence ID" value="GAA55464.1"/>
    <property type="molecule type" value="Genomic_DNA"/>
</dbReference>
<dbReference type="Proteomes" id="UP000008909">
    <property type="component" value="Unassembled WGS sequence"/>
</dbReference>
<dbReference type="AlphaFoldDB" id="G7YR84"/>
<evidence type="ECO:0000313" key="2">
    <source>
        <dbReference type="Proteomes" id="UP000008909"/>
    </source>
</evidence>
<gene>
    <name evidence="1" type="ORF">CLF_108037</name>
</gene>